<dbReference type="EMBL" id="BPQP01000089">
    <property type="protein sequence ID" value="GJD97432.1"/>
    <property type="molecule type" value="Genomic_DNA"/>
</dbReference>
<dbReference type="Proteomes" id="UP001055125">
    <property type="component" value="Unassembled WGS sequence"/>
</dbReference>
<name>A0ABQ4S4V7_9HYPH</name>
<evidence type="ECO:0000313" key="2">
    <source>
        <dbReference type="EMBL" id="GJD97432.1"/>
    </source>
</evidence>
<feature type="chain" id="PRO_5046183825" evidence="1">
    <location>
        <begin position="21"/>
        <end position="116"/>
    </location>
</feature>
<dbReference type="RefSeq" id="WP_238246495.1">
    <property type="nucleotide sequence ID" value="NZ_BPQP01000089.1"/>
</dbReference>
<evidence type="ECO:0000313" key="3">
    <source>
        <dbReference type="Proteomes" id="UP001055125"/>
    </source>
</evidence>
<organism evidence="2 3">
    <name type="scientific">Methylobacterium iners</name>
    <dbReference type="NCBI Taxonomy" id="418707"/>
    <lineage>
        <taxon>Bacteria</taxon>
        <taxon>Pseudomonadati</taxon>
        <taxon>Pseudomonadota</taxon>
        <taxon>Alphaproteobacteria</taxon>
        <taxon>Hyphomicrobiales</taxon>
        <taxon>Methylobacteriaceae</taxon>
        <taxon>Methylobacterium</taxon>
    </lineage>
</organism>
<reference evidence="2" key="2">
    <citation type="submission" date="2021-08" db="EMBL/GenBank/DDBJ databases">
        <authorList>
            <person name="Tani A."/>
            <person name="Ola A."/>
            <person name="Ogura Y."/>
            <person name="Katsura K."/>
            <person name="Hayashi T."/>
        </authorList>
    </citation>
    <scope>NUCLEOTIDE SEQUENCE</scope>
    <source>
        <strain evidence="2">DSM 19015</strain>
    </source>
</reference>
<keyword evidence="3" id="KW-1185">Reference proteome</keyword>
<sequence length="116" mass="12186">MRLAALAIAVAVLVPGGAGAKPGDRVEFTQAEYVAAYRKAVALKPAPGREPFCRRRLGARAAGVLTQACLDGAGGSHARCQPQGRETCAGIVERLDWLCRSRAVEGIPCTYPKPTP</sequence>
<accession>A0ABQ4S4V7</accession>
<comment type="caution">
    <text evidence="2">The sequence shown here is derived from an EMBL/GenBank/DDBJ whole genome shotgun (WGS) entry which is preliminary data.</text>
</comment>
<protein>
    <submittedName>
        <fullName evidence="2">Uncharacterized protein</fullName>
    </submittedName>
</protein>
<evidence type="ECO:0000256" key="1">
    <source>
        <dbReference type="SAM" id="SignalP"/>
    </source>
</evidence>
<reference evidence="2" key="1">
    <citation type="journal article" date="2021" name="Front. Microbiol.">
        <title>Comprehensive Comparative Genomics and Phenotyping of Methylobacterium Species.</title>
        <authorList>
            <person name="Alessa O."/>
            <person name="Ogura Y."/>
            <person name="Fujitani Y."/>
            <person name="Takami H."/>
            <person name="Hayashi T."/>
            <person name="Sahin N."/>
            <person name="Tani A."/>
        </authorList>
    </citation>
    <scope>NUCLEOTIDE SEQUENCE</scope>
    <source>
        <strain evidence="2">DSM 19015</strain>
    </source>
</reference>
<proteinExistence type="predicted"/>
<gene>
    <name evidence="2" type="ORF">OCOJLMKI_4663</name>
</gene>
<feature type="signal peptide" evidence="1">
    <location>
        <begin position="1"/>
        <end position="20"/>
    </location>
</feature>
<keyword evidence="1" id="KW-0732">Signal</keyword>